<dbReference type="InterPro" id="IPR036008">
    <property type="entry name" value="Aconitase_4Fe-4S_dom"/>
</dbReference>
<dbReference type="PROSITE" id="PS01244">
    <property type="entry name" value="ACONITASE_2"/>
    <property type="match status" value="1"/>
</dbReference>
<evidence type="ECO:0000256" key="6">
    <source>
        <dbReference type="ARBA" id="ARBA00023014"/>
    </source>
</evidence>
<dbReference type="Gene3D" id="6.10.190.10">
    <property type="match status" value="1"/>
</dbReference>
<evidence type="ECO:0000256" key="3">
    <source>
        <dbReference type="ARBA" id="ARBA00007185"/>
    </source>
</evidence>
<dbReference type="NCBIfam" id="NF009520">
    <property type="entry name" value="PRK12881.1"/>
    <property type="match status" value="1"/>
</dbReference>
<dbReference type="GO" id="GO:0051539">
    <property type="term" value="F:4 iron, 4 sulfur cluster binding"/>
    <property type="evidence" value="ECO:0007669"/>
    <property type="project" value="UniProtKB-KW"/>
</dbReference>
<dbReference type="EC" id="4.2.1.3" evidence="9"/>
<evidence type="ECO:0000256" key="2">
    <source>
        <dbReference type="ARBA" id="ARBA00004717"/>
    </source>
</evidence>
<reference evidence="12 13" key="1">
    <citation type="journal article" date="2013" name="Genome Announc.">
        <title>Draft Genome Sequence of Desulfotignum phosphitoxidans DSM 13687 Strain FiPS-3.</title>
        <authorList>
            <person name="Poehlein A."/>
            <person name="Daniel R."/>
            <person name="Simeonova D.D."/>
        </authorList>
    </citation>
    <scope>NUCLEOTIDE SEQUENCE [LARGE SCALE GENOMIC DNA]</scope>
    <source>
        <strain evidence="12 13">DSM 13687</strain>
    </source>
</reference>
<feature type="domain" description="Aconitase/3-isopropylmalate dehydratase large subunit alpha/beta/alpha" evidence="10">
    <location>
        <begin position="68"/>
        <end position="584"/>
    </location>
</feature>
<dbReference type="OrthoDB" id="9764318at2"/>
<evidence type="ECO:0000313" key="13">
    <source>
        <dbReference type="Proteomes" id="UP000014216"/>
    </source>
</evidence>
<sequence>MEKNQFQKTIEVGKKKITIYDINRLKDVMGVPDIGRLPFSIKILVENLLRKLDGRIVTEKDLLNIATWKKQYKTPVEIPYHPARVLMQDFTGVPAVVDLAAMRDAVKALGGDPARINPLAPVELVVDHSVQVDYYGTGSAITKNVAKEYERNQERYSLLKWAQKSFKNFNVVPPNSGICHQVNLEHLGRVFIMDTEAQDLLAYPDTLVGTDSHTPMINGIGVMGWGVGGIEAEAVMLGQPYYMSVPEVIGVRLIGNLKKGVTATDLVLTITEILRNEKVVEKFVEYFGPGMKHLSVTDRATIANMTPEYGATLGFFPIDEKTIEYLELTNRAEQAAVAEACARALGLFCTQDSEPVYTKVVEIDLSRVEPCLAGPARPQDRIPLGDLKSGFAQVLGCEYHRDAEPENLSKFIDESGCETRRAPKCVPVSKRQIDLEINERPLKLGDGCVVIAAITSCTNTSNPSVMLGAGLIAKAAVEKGLKIPSYVKTSLAPGSKVVVDYLEDAGLLPYLEALGFHVAGFGCTTCIGNSGPLHPEIEKAIADNDLNVVSVLSGNRNFEARIHQSVKGNYLASPMLVVAFAIAGRIDINVNTEPVGFDPNNEPVYLEDIWPSDDQIRKLVQKHVKQAFFRKEYDKIFAGDQFWQDLDVTKSTTFTWNDPSTYIKNPPYFENFKKETDKPEDISEANALVLLGDSVTTDHISPAGAIPEEYPAGQYLIHNQVKPEEFNSYGARRGNHEVMMRGTFGNIRIKNQMAGVREGSFTLKFPSGQEKFIYDAAMAYQKENKPLVILGGKEYGTGSSRDWAAKGTALLGVKAIIAESYERIHRSNLVGMGVLPLVFENGESWRSLGLDGSETFSIKGIANMTPRKTLEVTARKTNGIQVQFLVTARLDTVVDVEYFENNGILPCILRKLLKMESQA</sequence>
<evidence type="ECO:0000259" key="10">
    <source>
        <dbReference type="Pfam" id="PF00330"/>
    </source>
</evidence>
<protein>
    <recommendedName>
        <fullName evidence="9">Aconitate hydratase</fullName>
        <shortName evidence="9">Aconitase</shortName>
        <ecNumber evidence="9">4.2.1.3</ecNumber>
    </recommendedName>
</protein>
<dbReference type="InterPro" id="IPR015931">
    <property type="entry name" value="Acnase/IPM_dHydase_lsu_aba_1/3"/>
</dbReference>
<dbReference type="NCBIfam" id="TIGR01341">
    <property type="entry name" value="aconitase_1"/>
    <property type="match status" value="1"/>
</dbReference>
<dbReference type="RefSeq" id="WP_006968722.1">
    <property type="nucleotide sequence ID" value="NZ_APJX01000018.1"/>
</dbReference>
<organism evidence="12 13">
    <name type="scientific">Desulfotignum phosphitoxidans DSM 13687</name>
    <dbReference type="NCBI Taxonomy" id="1286635"/>
    <lineage>
        <taxon>Bacteria</taxon>
        <taxon>Pseudomonadati</taxon>
        <taxon>Thermodesulfobacteriota</taxon>
        <taxon>Desulfobacteria</taxon>
        <taxon>Desulfobacterales</taxon>
        <taxon>Desulfobacteraceae</taxon>
        <taxon>Desulfotignum</taxon>
    </lineage>
</organism>
<dbReference type="UniPathway" id="UPA00223">
    <property type="reaction ID" value="UER00718"/>
</dbReference>
<evidence type="ECO:0000256" key="5">
    <source>
        <dbReference type="ARBA" id="ARBA00023004"/>
    </source>
</evidence>
<dbReference type="PATRIC" id="fig|1286635.3.peg.4774"/>
<dbReference type="Gene3D" id="3.20.19.10">
    <property type="entry name" value="Aconitase, domain 4"/>
    <property type="match status" value="1"/>
</dbReference>
<dbReference type="NCBIfam" id="NF006757">
    <property type="entry name" value="PRK09277.1"/>
    <property type="match status" value="1"/>
</dbReference>
<dbReference type="PROSITE" id="PS00450">
    <property type="entry name" value="ACONITASE_1"/>
    <property type="match status" value="1"/>
</dbReference>
<dbReference type="InterPro" id="IPR018136">
    <property type="entry name" value="Aconitase_4Fe-4S_BS"/>
</dbReference>
<dbReference type="InterPro" id="IPR000573">
    <property type="entry name" value="AconitaseA/IPMdHydase_ssu_swvl"/>
</dbReference>
<dbReference type="CDD" id="cd01586">
    <property type="entry name" value="AcnA_IRP"/>
    <property type="match status" value="1"/>
</dbReference>
<comment type="cofactor">
    <cofactor evidence="1">
        <name>[4Fe-4S] cluster</name>
        <dbReference type="ChEBI" id="CHEBI:49883"/>
    </cofactor>
</comment>
<evidence type="ECO:0000313" key="12">
    <source>
        <dbReference type="EMBL" id="EMS77269.1"/>
    </source>
</evidence>
<accession>S0FVX5</accession>
<dbReference type="FunFam" id="3.20.19.10:FF:000001">
    <property type="entry name" value="Aconitate hydratase"/>
    <property type="match status" value="1"/>
</dbReference>
<name>S0FVX5_9BACT</name>
<keyword evidence="9" id="KW-0004">4Fe-4S</keyword>
<dbReference type="GO" id="GO:0003994">
    <property type="term" value="F:aconitate hydratase activity"/>
    <property type="evidence" value="ECO:0007669"/>
    <property type="project" value="UniProtKB-EC"/>
</dbReference>
<evidence type="ECO:0000256" key="1">
    <source>
        <dbReference type="ARBA" id="ARBA00001966"/>
    </source>
</evidence>
<comment type="caution">
    <text evidence="12">The sequence shown here is derived from an EMBL/GenBank/DDBJ whole genome shotgun (WGS) entry which is preliminary data.</text>
</comment>
<dbReference type="CDD" id="cd01580">
    <property type="entry name" value="AcnA_IRP_Swivel"/>
    <property type="match status" value="1"/>
</dbReference>
<dbReference type="Pfam" id="PF00694">
    <property type="entry name" value="Aconitase_C"/>
    <property type="match status" value="1"/>
</dbReference>
<keyword evidence="4" id="KW-0479">Metal-binding</keyword>
<gene>
    <name evidence="12" type="primary">acnA</name>
    <name evidence="12" type="ORF">Dpo_18c00070</name>
</gene>
<comment type="catalytic activity">
    <reaction evidence="8 9">
        <text>citrate = D-threo-isocitrate</text>
        <dbReference type="Rhea" id="RHEA:10336"/>
        <dbReference type="ChEBI" id="CHEBI:15562"/>
        <dbReference type="ChEBI" id="CHEBI:16947"/>
        <dbReference type="EC" id="4.2.1.3"/>
    </reaction>
</comment>
<dbReference type="FunFam" id="3.30.499.10:FF:000002">
    <property type="entry name" value="Aconitate hydratase"/>
    <property type="match status" value="1"/>
</dbReference>
<dbReference type="Gene3D" id="3.30.499.10">
    <property type="entry name" value="Aconitase, domain 3"/>
    <property type="match status" value="2"/>
</dbReference>
<comment type="pathway">
    <text evidence="2">Carbohydrate metabolism; tricarboxylic acid cycle; isocitrate from oxaloacetate: step 2/2.</text>
</comment>
<dbReference type="SUPFAM" id="SSF52016">
    <property type="entry name" value="LeuD/IlvD-like"/>
    <property type="match status" value="1"/>
</dbReference>
<keyword evidence="6 9" id="KW-0411">Iron-sulfur</keyword>
<dbReference type="InterPro" id="IPR015928">
    <property type="entry name" value="Aconitase/3IPM_dehydase_swvl"/>
</dbReference>
<dbReference type="PRINTS" id="PR00415">
    <property type="entry name" value="ACONITASE"/>
</dbReference>
<dbReference type="AlphaFoldDB" id="S0FVX5"/>
<evidence type="ECO:0000256" key="8">
    <source>
        <dbReference type="ARBA" id="ARBA00023501"/>
    </source>
</evidence>
<feature type="domain" description="Aconitase A/isopropylmalate dehydratase small subunit swivel" evidence="11">
    <location>
        <begin position="714"/>
        <end position="841"/>
    </location>
</feature>
<dbReference type="InterPro" id="IPR044137">
    <property type="entry name" value="AcnA_IRP_Swivel"/>
</dbReference>
<evidence type="ECO:0000256" key="4">
    <source>
        <dbReference type="ARBA" id="ARBA00022723"/>
    </source>
</evidence>
<evidence type="ECO:0000259" key="11">
    <source>
        <dbReference type="Pfam" id="PF00694"/>
    </source>
</evidence>
<dbReference type="PANTHER" id="PTHR11670">
    <property type="entry name" value="ACONITASE/IRON-RESPONSIVE ELEMENT FAMILY MEMBER"/>
    <property type="match status" value="1"/>
</dbReference>
<dbReference type="SUPFAM" id="SSF53732">
    <property type="entry name" value="Aconitase iron-sulfur domain"/>
    <property type="match status" value="1"/>
</dbReference>
<dbReference type="Proteomes" id="UP000014216">
    <property type="component" value="Unassembled WGS sequence"/>
</dbReference>
<proteinExistence type="inferred from homology"/>
<comment type="function">
    <text evidence="9">Catalyzes the isomerization of citrate to isocitrate via cis-aconitate.</text>
</comment>
<dbReference type="InterPro" id="IPR006249">
    <property type="entry name" value="Aconitase/IRP2"/>
</dbReference>
<evidence type="ECO:0000256" key="7">
    <source>
        <dbReference type="ARBA" id="ARBA00023239"/>
    </source>
</evidence>
<comment type="similarity">
    <text evidence="3 9">Belongs to the aconitase/IPM isomerase family.</text>
</comment>
<dbReference type="GO" id="GO:0046872">
    <property type="term" value="F:metal ion binding"/>
    <property type="evidence" value="ECO:0007669"/>
    <property type="project" value="UniProtKB-KW"/>
</dbReference>
<evidence type="ECO:0000256" key="9">
    <source>
        <dbReference type="RuleBase" id="RU361275"/>
    </source>
</evidence>
<keyword evidence="7 9" id="KW-0456">Lyase</keyword>
<dbReference type="InterPro" id="IPR001030">
    <property type="entry name" value="Acoase/IPM_deHydtase_lsu_aba"/>
</dbReference>
<keyword evidence="5 9" id="KW-0408">Iron</keyword>
<dbReference type="EMBL" id="APJX01000018">
    <property type="protein sequence ID" value="EMS77269.1"/>
    <property type="molecule type" value="Genomic_DNA"/>
</dbReference>
<dbReference type="GO" id="GO:0006099">
    <property type="term" value="P:tricarboxylic acid cycle"/>
    <property type="evidence" value="ECO:0007669"/>
    <property type="project" value="UniProtKB-UniPathway"/>
</dbReference>
<dbReference type="Pfam" id="PF00330">
    <property type="entry name" value="Aconitase"/>
    <property type="match status" value="1"/>
</dbReference>
<keyword evidence="13" id="KW-1185">Reference proteome</keyword>